<dbReference type="EMBL" id="CAJHJT010000012">
    <property type="protein sequence ID" value="CAD6997520.1"/>
    <property type="molecule type" value="Genomic_DNA"/>
</dbReference>
<keyword evidence="14" id="KW-1185">Reference proteome</keyword>
<feature type="compositionally biased region" description="Polar residues" evidence="9">
    <location>
        <begin position="811"/>
        <end position="824"/>
    </location>
</feature>
<dbReference type="GO" id="GO:0015276">
    <property type="term" value="F:ligand-gated monoatomic ion channel activity"/>
    <property type="evidence" value="ECO:0007669"/>
    <property type="project" value="InterPro"/>
</dbReference>
<keyword evidence="3" id="KW-1003">Cell membrane</keyword>
<organism evidence="13 14">
    <name type="scientific">Ceratitis capitata</name>
    <name type="common">Mediterranean fruit fly</name>
    <name type="synonym">Tephritis capitata</name>
    <dbReference type="NCBI Taxonomy" id="7213"/>
    <lineage>
        <taxon>Eukaryota</taxon>
        <taxon>Metazoa</taxon>
        <taxon>Ecdysozoa</taxon>
        <taxon>Arthropoda</taxon>
        <taxon>Hexapoda</taxon>
        <taxon>Insecta</taxon>
        <taxon>Pterygota</taxon>
        <taxon>Neoptera</taxon>
        <taxon>Endopterygota</taxon>
        <taxon>Diptera</taxon>
        <taxon>Brachycera</taxon>
        <taxon>Muscomorpha</taxon>
        <taxon>Tephritoidea</taxon>
        <taxon>Tephritidae</taxon>
        <taxon>Ceratitis</taxon>
        <taxon>Ceratitis</taxon>
    </lineage>
</organism>
<dbReference type="SUPFAM" id="SSF53850">
    <property type="entry name" value="Periplasmic binding protein-like II"/>
    <property type="match status" value="1"/>
</dbReference>
<keyword evidence="8" id="KW-0325">Glycoprotein</keyword>
<evidence type="ECO:0000256" key="1">
    <source>
        <dbReference type="ARBA" id="ARBA00004651"/>
    </source>
</evidence>
<keyword evidence="4 10" id="KW-0812">Transmembrane</keyword>
<evidence type="ECO:0000256" key="2">
    <source>
        <dbReference type="ARBA" id="ARBA00008685"/>
    </source>
</evidence>
<reference evidence="13" key="1">
    <citation type="submission" date="2020-11" db="EMBL/GenBank/DDBJ databases">
        <authorList>
            <person name="Whitehead M."/>
        </authorList>
    </citation>
    <scope>NUCLEOTIDE SEQUENCE</scope>
    <source>
        <strain evidence="13">EGII</strain>
    </source>
</reference>
<feature type="chain" id="PRO_5032814823" evidence="11">
    <location>
        <begin position="20"/>
        <end position="981"/>
    </location>
</feature>
<evidence type="ECO:0000256" key="10">
    <source>
        <dbReference type="SAM" id="Phobius"/>
    </source>
</evidence>
<dbReference type="AlphaFoldDB" id="A0A811UFT7"/>
<dbReference type="InterPro" id="IPR001320">
    <property type="entry name" value="Iontro_rcpt_C"/>
</dbReference>
<evidence type="ECO:0000256" key="5">
    <source>
        <dbReference type="ARBA" id="ARBA00022989"/>
    </source>
</evidence>
<keyword evidence="7" id="KW-0675">Receptor</keyword>
<evidence type="ECO:0000256" key="4">
    <source>
        <dbReference type="ARBA" id="ARBA00022692"/>
    </source>
</evidence>
<dbReference type="GO" id="GO:0050907">
    <property type="term" value="P:detection of chemical stimulus involved in sensory perception"/>
    <property type="evidence" value="ECO:0007669"/>
    <property type="project" value="UniProtKB-ARBA"/>
</dbReference>
<accession>A0A811UFT7</accession>
<evidence type="ECO:0000313" key="14">
    <source>
        <dbReference type="Proteomes" id="UP000606786"/>
    </source>
</evidence>
<evidence type="ECO:0000313" key="13">
    <source>
        <dbReference type="EMBL" id="CAD6997520.1"/>
    </source>
</evidence>
<evidence type="ECO:0000256" key="8">
    <source>
        <dbReference type="ARBA" id="ARBA00023180"/>
    </source>
</evidence>
<protein>
    <submittedName>
        <fullName evidence="13">(Mediterranean fruit fly) hypothetical protein</fullName>
    </submittedName>
</protein>
<sequence>MKVLLLNLILWLPAALVLGGITYNAERNISDVAIALSEIINALKPRQLAILSAPQFHFNTRHAPLPAAAEIPNDSQLESMQMDIDDFIYKLHKLNFKSVIYNKADLFFKFVEDSLLGSIESVNLIFSAPYELSARIQERKLSHRLSLFIFYWGAKHPPKANEVRFEEPMRAVVITRPRRKAFRIYYNQAVPDGVSNLRLVNWYDGDNLGLQKVPLLPNAASVYSNFNGRVFRVPVFHSPPWFWVNYDNDSINSTMLDDYIDSSNSYMELTEVNVTGGRDHCLLNLLAQHMNFQFVYIEAPGRTQGSLRIDDIGGENETFTGGIGLLQNGLADFLLGDVSLSWERRKAVEFSFFTLADSGAFATHAPRRLNEAFAIIRPFKRDVWPYLILTVIFSGPIFYAIIAIPYKWHLPCQGRAGSVRRTKYRKQQSRQQQQQPQERDIERANELVFHVAYIREITGDNEMAKRLLRRQRQQQQLLGETNAQQERLGDGALGMAEMPYNLFDKCIWFTVQLFLKQSCKELYHGYRAKFLMIVYWIAATYVLADVYSAQLTSQFARPPHEAPINTLQRLQTAMLRDGYQLFVEKESSSLEMLENGTEIFRQLYALMKQQNPDVEGYLIDSVEAGILLIADGLENKAVLGGRETLYFNIQQFGSKTFQLSHKLYTRYSAVAVQIGCPFLDSLNDVTTMYIDINTASISLLQRERKPVLINSWNPDISKRPTSAHADSILMHKSSFSRLKSSKSKPRTCDTTTLCSLLRLQIVRITPALAGNKELKSLYPHNPISEWSGILDKMTNAEYATQSRMLGKEYNNQHPTSAAETNGNNEPPPSDDNRNGNGGSTDVGGKADESAGTATKSQDTQIIQPLNLRMLQGAFIVLLCGYAAATVILVLELCCHRLNWNFMERFQVRLLRRYRCFEASRIAADSAKFNIVLASVSSTKLIQLHTPTTFKNFTLSQQRRFERVLKELPLGDRRPSHLYIEM</sequence>
<evidence type="ECO:0000259" key="12">
    <source>
        <dbReference type="Pfam" id="PF00060"/>
    </source>
</evidence>
<keyword evidence="5 10" id="KW-1133">Transmembrane helix</keyword>
<gene>
    <name evidence="13" type="ORF">CCAP1982_LOCUS6159</name>
</gene>
<comment type="similarity">
    <text evidence="2">Belongs to the glutamate-gated ion channel (TC 1.A.10.1) family.</text>
</comment>
<dbReference type="Gene3D" id="1.10.287.70">
    <property type="match status" value="1"/>
</dbReference>
<evidence type="ECO:0000256" key="7">
    <source>
        <dbReference type="ARBA" id="ARBA00023170"/>
    </source>
</evidence>
<evidence type="ECO:0000256" key="6">
    <source>
        <dbReference type="ARBA" id="ARBA00023136"/>
    </source>
</evidence>
<evidence type="ECO:0000256" key="9">
    <source>
        <dbReference type="SAM" id="MobiDB-lite"/>
    </source>
</evidence>
<dbReference type="PANTHER" id="PTHR42643">
    <property type="entry name" value="IONOTROPIC RECEPTOR 20A-RELATED"/>
    <property type="match status" value="1"/>
</dbReference>
<feature type="transmembrane region" description="Helical" evidence="10">
    <location>
        <begin position="869"/>
        <end position="894"/>
    </location>
</feature>
<proteinExistence type="inferred from homology"/>
<dbReference type="Proteomes" id="UP000606786">
    <property type="component" value="Unassembled WGS sequence"/>
</dbReference>
<evidence type="ECO:0000256" key="11">
    <source>
        <dbReference type="SAM" id="SignalP"/>
    </source>
</evidence>
<keyword evidence="11" id="KW-0732">Signal</keyword>
<feature type="domain" description="Ionotropic glutamate receptor C-terminal" evidence="12">
    <location>
        <begin position="504"/>
        <end position="880"/>
    </location>
</feature>
<dbReference type="Pfam" id="PF00060">
    <property type="entry name" value="Lig_chan"/>
    <property type="match status" value="1"/>
</dbReference>
<name>A0A811UFT7_CERCA</name>
<dbReference type="PANTHER" id="PTHR42643:SF30">
    <property type="entry name" value="IONOTROPIC RECEPTOR 40A-RELATED"/>
    <property type="match status" value="1"/>
</dbReference>
<feature type="transmembrane region" description="Helical" evidence="10">
    <location>
        <begin position="383"/>
        <end position="406"/>
    </location>
</feature>
<feature type="transmembrane region" description="Helical" evidence="10">
    <location>
        <begin position="530"/>
        <end position="549"/>
    </location>
</feature>
<dbReference type="GO" id="GO:0005886">
    <property type="term" value="C:plasma membrane"/>
    <property type="evidence" value="ECO:0007669"/>
    <property type="project" value="UniProtKB-SubCell"/>
</dbReference>
<comment type="caution">
    <text evidence="13">The sequence shown here is derived from an EMBL/GenBank/DDBJ whole genome shotgun (WGS) entry which is preliminary data.</text>
</comment>
<dbReference type="Gene3D" id="3.40.190.10">
    <property type="entry name" value="Periplasmic binding protein-like II"/>
    <property type="match status" value="1"/>
</dbReference>
<comment type="subcellular location">
    <subcellularLocation>
        <location evidence="1">Cell membrane</location>
        <topology evidence="1">Multi-pass membrane protein</topology>
    </subcellularLocation>
</comment>
<dbReference type="InterPro" id="IPR052192">
    <property type="entry name" value="Insect_Ionotropic_Sensory_Rcpt"/>
</dbReference>
<feature type="region of interest" description="Disordered" evidence="9">
    <location>
        <begin position="811"/>
        <end position="857"/>
    </location>
</feature>
<evidence type="ECO:0000256" key="3">
    <source>
        <dbReference type="ARBA" id="ARBA00022475"/>
    </source>
</evidence>
<feature type="signal peptide" evidence="11">
    <location>
        <begin position="1"/>
        <end position="19"/>
    </location>
</feature>
<keyword evidence="6 10" id="KW-0472">Membrane</keyword>
<dbReference type="OrthoDB" id="5984008at2759"/>